<dbReference type="EMBL" id="FOXS01000001">
    <property type="protein sequence ID" value="SFP78409.1"/>
    <property type="molecule type" value="Genomic_DNA"/>
</dbReference>
<feature type="transmembrane region" description="Helical" evidence="1">
    <location>
        <begin position="6"/>
        <end position="26"/>
    </location>
</feature>
<evidence type="ECO:0000256" key="1">
    <source>
        <dbReference type="SAM" id="Phobius"/>
    </source>
</evidence>
<dbReference type="Proteomes" id="UP000199029">
    <property type="component" value="Unassembled WGS sequence"/>
</dbReference>
<evidence type="ECO:0000313" key="3">
    <source>
        <dbReference type="Proteomes" id="UP000199029"/>
    </source>
</evidence>
<protein>
    <submittedName>
        <fullName evidence="2">Uncharacterized protein</fullName>
    </submittedName>
</protein>
<sequence>MNNPVVTAAAALVIHTVVMLAFRYLYIQRVPAAFDRIMGTFPAHLELASYLNFISRFGLKALVAFVLLPFLVGAPLCLVLLSDWSHINYQLVLLPHYLHALSDKRILGIIRLSLKA</sequence>
<dbReference type="RefSeq" id="WP_092668309.1">
    <property type="nucleotide sequence ID" value="NZ_FOXS01000001.1"/>
</dbReference>
<gene>
    <name evidence="2" type="ORF">SAMN04515668_0329</name>
</gene>
<dbReference type="STRING" id="1227077.SAMN04515668_0329"/>
<keyword evidence="3" id="KW-1185">Reference proteome</keyword>
<proteinExistence type="predicted"/>
<keyword evidence="1" id="KW-0472">Membrane</keyword>
<organism evidence="2 3">
    <name type="scientific">Hymenobacter arizonensis</name>
    <name type="common">Siccationidurans arizonensis</name>
    <dbReference type="NCBI Taxonomy" id="1227077"/>
    <lineage>
        <taxon>Bacteria</taxon>
        <taxon>Pseudomonadati</taxon>
        <taxon>Bacteroidota</taxon>
        <taxon>Cytophagia</taxon>
        <taxon>Cytophagales</taxon>
        <taxon>Hymenobacteraceae</taxon>
        <taxon>Hymenobacter</taxon>
    </lineage>
</organism>
<dbReference type="AlphaFoldDB" id="A0A1I5T5U7"/>
<reference evidence="3" key="1">
    <citation type="submission" date="2016-10" db="EMBL/GenBank/DDBJ databases">
        <authorList>
            <person name="Varghese N."/>
            <person name="Submissions S."/>
        </authorList>
    </citation>
    <scope>NUCLEOTIDE SEQUENCE [LARGE SCALE GENOMIC DNA]</scope>
    <source>
        <strain evidence="3">OR362-8,ATCC BAA-1266,JCM 13504</strain>
    </source>
</reference>
<feature type="transmembrane region" description="Helical" evidence="1">
    <location>
        <begin position="61"/>
        <end position="81"/>
    </location>
</feature>
<accession>A0A1I5T5U7</accession>
<keyword evidence="1" id="KW-1133">Transmembrane helix</keyword>
<evidence type="ECO:0000313" key="2">
    <source>
        <dbReference type="EMBL" id="SFP78409.1"/>
    </source>
</evidence>
<name>A0A1I5T5U7_HYMAR</name>
<keyword evidence="1" id="KW-0812">Transmembrane</keyword>